<keyword evidence="3" id="KW-1185">Reference proteome</keyword>
<dbReference type="EMBL" id="JAPWTK010000031">
    <property type="protein sequence ID" value="KAJ8956360.1"/>
    <property type="molecule type" value="Genomic_DNA"/>
</dbReference>
<sequence>MVVIFRLRRRFFFYKFFITVSLCLLLMIYFGIFESVHQPVVRMRNQSMSCTPGSTVRTLCS</sequence>
<evidence type="ECO:0000313" key="3">
    <source>
        <dbReference type="Proteomes" id="UP001162162"/>
    </source>
</evidence>
<keyword evidence="1" id="KW-1133">Transmembrane helix</keyword>
<evidence type="ECO:0000313" key="2">
    <source>
        <dbReference type="EMBL" id="KAJ8956360.1"/>
    </source>
</evidence>
<accession>A0AAV8YZ29</accession>
<name>A0AAV8YZ29_9CUCU</name>
<feature type="transmembrane region" description="Helical" evidence="1">
    <location>
        <begin position="12"/>
        <end position="33"/>
    </location>
</feature>
<dbReference type="Proteomes" id="UP001162162">
    <property type="component" value="Unassembled WGS sequence"/>
</dbReference>
<protein>
    <submittedName>
        <fullName evidence="2">Uncharacterized protein</fullName>
    </submittedName>
</protein>
<comment type="caution">
    <text evidence="2">The sequence shown here is derived from an EMBL/GenBank/DDBJ whole genome shotgun (WGS) entry which is preliminary data.</text>
</comment>
<dbReference type="AlphaFoldDB" id="A0AAV8YZ29"/>
<proteinExistence type="predicted"/>
<keyword evidence="1" id="KW-0472">Membrane</keyword>
<reference evidence="2" key="1">
    <citation type="journal article" date="2023" name="Insect Mol. Biol.">
        <title>Genome sequencing provides insights into the evolution of gene families encoding plant cell wall-degrading enzymes in longhorned beetles.</title>
        <authorList>
            <person name="Shin N.R."/>
            <person name="Okamura Y."/>
            <person name="Kirsch R."/>
            <person name="Pauchet Y."/>
        </authorList>
    </citation>
    <scope>NUCLEOTIDE SEQUENCE</scope>
    <source>
        <strain evidence="2">AMC_N1</strain>
    </source>
</reference>
<evidence type="ECO:0000256" key="1">
    <source>
        <dbReference type="SAM" id="Phobius"/>
    </source>
</evidence>
<gene>
    <name evidence="2" type="ORF">NQ318_015098</name>
</gene>
<keyword evidence="1" id="KW-0812">Transmembrane</keyword>
<organism evidence="2 3">
    <name type="scientific">Aromia moschata</name>
    <dbReference type="NCBI Taxonomy" id="1265417"/>
    <lineage>
        <taxon>Eukaryota</taxon>
        <taxon>Metazoa</taxon>
        <taxon>Ecdysozoa</taxon>
        <taxon>Arthropoda</taxon>
        <taxon>Hexapoda</taxon>
        <taxon>Insecta</taxon>
        <taxon>Pterygota</taxon>
        <taxon>Neoptera</taxon>
        <taxon>Endopterygota</taxon>
        <taxon>Coleoptera</taxon>
        <taxon>Polyphaga</taxon>
        <taxon>Cucujiformia</taxon>
        <taxon>Chrysomeloidea</taxon>
        <taxon>Cerambycidae</taxon>
        <taxon>Cerambycinae</taxon>
        <taxon>Callichromatini</taxon>
        <taxon>Aromia</taxon>
    </lineage>
</organism>